<keyword evidence="3 8" id="KW-0963">Cytoplasm</keyword>
<dbReference type="EC" id="2.5.1.19" evidence="8"/>
<dbReference type="NCBIfam" id="TIGR01356">
    <property type="entry name" value="aroA"/>
    <property type="match status" value="1"/>
</dbReference>
<accession>A0A024P2Z1</accession>
<comment type="pathway">
    <text evidence="1 8">Metabolic intermediate biosynthesis; chorismate biosynthesis; chorismate from D-erythrose 4-phosphate and phosphoenolpyruvate: step 6/7.</text>
</comment>
<dbReference type="GO" id="GO:0003866">
    <property type="term" value="F:3-phosphoshikimate 1-carboxyvinyltransferase activity"/>
    <property type="evidence" value="ECO:0007669"/>
    <property type="project" value="UniProtKB-UniRule"/>
</dbReference>
<evidence type="ECO:0000256" key="2">
    <source>
        <dbReference type="ARBA" id="ARBA00009948"/>
    </source>
</evidence>
<dbReference type="InterPro" id="IPR036968">
    <property type="entry name" value="Enolpyruvate_Tfrase_sf"/>
</dbReference>
<sequence length="429" mass="46265">MSSIELTPTRKRLSGELFVPGDKSISHRSVIFSSLAEGTSVITNFLTGEDCMRTVEAFRDMGVNIIQENDRLTVQSRGIHHLKEPAHPINFGNSGTTARLMSGVLAGLPLFTTAYGDESLSKRPMDRVVEPLSLMGAEIKGRNNSSLLPLAYNGKKLRSAKHNLKVKSAQVKSALLLAGMLAEGETEVIELGQTRNHTEMLLPEFGVDVKVEGRSIKIQGGQQPTPSDIRVPGDISSAAFFIVAASIVPQSELTIRNVGLNPTRDGIIKAMKQMGADIDVQVHTYIGSEPVGDLVIRSSQLEGITLEGDLVPNIIDEVPILALAATQAKGKTVIKDAEELRYKETDRIAAVVETLSILGADVEAKEDGFIINGQTSLKGGCIDSFGDHRIGMMGAVASLICDYNVTVENKDCINISYPSFFEHLNGILN</sequence>
<feature type="domain" description="Enolpyruvate transferase" evidence="9">
    <location>
        <begin position="10"/>
        <end position="424"/>
    </location>
</feature>
<feature type="binding site" evidence="8">
    <location>
        <position position="168"/>
    </location>
    <ligand>
        <name>3-phosphoshikimate</name>
        <dbReference type="ChEBI" id="CHEBI:145989"/>
    </ligand>
</feature>
<dbReference type="PANTHER" id="PTHR21090:SF5">
    <property type="entry name" value="PENTAFUNCTIONAL AROM POLYPEPTIDE"/>
    <property type="match status" value="1"/>
</dbReference>
<dbReference type="InterPro" id="IPR006264">
    <property type="entry name" value="EPSP_synthase"/>
</dbReference>
<evidence type="ECO:0000256" key="3">
    <source>
        <dbReference type="ARBA" id="ARBA00022490"/>
    </source>
</evidence>
<keyword evidence="11" id="KW-1185">Reference proteome</keyword>
<dbReference type="InterPro" id="IPR023193">
    <property type="entry name" value="EPSP_synthase_CS"/>
</dbReference>
<evidence type="ECO:0000256" key="7">
    <source>
        <dbReference type="ARBA" id="ARBA00044633"/>
    </source>
</evidence>
<feature type="binding site" evidence="8">
    <location>
        <position position="23"/>
    </location>
    <ligand>
        <name>3-phosphoshikimate</name>
        <dbReference type="ChEBI" id="CHEBI:145989"/>
    </ligand>
</feature>
<feature type="binding site" evidence="8">
    <location>
        <position position="23"/>
    </location>
    <ligand>
        <name>phosphoenolpyruvate</name>
        <dbReference type="ChEBI" id="CHEBI:58702"/>
    </ligand>
</feature>
<dbReference type="InterPro" id="IPR001986">
    <property type="entry name" value="Enolpyruvate_Tfrase_dom"/>
</dbReference>
<dbReference type="PIRSF" id="PIRSF000505">
    <property type="entry name" value="EPSPS"/>
    <property type="match status" value="1"/>
</dbReference>
<evidence type="ECO:0000256" key="5">
    <source>
        <dbReference type="ARBA" id="ARBA00022679"/>
    </source>
</evidence>
<dbReference type="UniPathway" id="UPA00053">
    <property type="reaction ID" value="UER00089"/>
</dbReference>
<reference evidence="10 11" key="2">
    <citation type="submission" date="2014-05" db="EMBL/GenBank/DDBJ databases">
        <title>Draft genome sequence of Halobacillus karajensis HK-03.</title>
        <authorList>
            <person name="Khelaifia S."/>
            <person name="Croce O."/>
            <person name="Lagier J.C."/>
            <person name="Raoult D."/>
        </authorList>
    </citation>
    <scope>NUCLEOTIDE SEQUENCE [LARGE SCALE GENOMIC DNA]</scope>
    <source>
        <strain evidence="10 11">HD-03</strain>
    </source>
</reference>
<comment type="subcellular location">
    <subcellularLocation>
        <location evidence="8">Cytoplasm</location>
    </subcellularLocation>
</comment>
<dbReference type="CDD" id="cd01556">
    <property type="entry name" value="EPSP_synthase"/>
    <property type="match status" value="1"/>
</dbReference>
<proteinExistence type="inferred from homology"/>
<dbReference type="Pfam" id="PF00275">
    <property type="entry name" value="EPSP_synthase"/>
    <property type="match status" value="1"/>
</dbReference>
<dbReference type="InterPro" id="IPR013792">
    <property type="entry name" value="RNA3'P_cycl/enolpyr_Trfase_a/b"/>
</dbReference>
<feature type="binding site" evidence="8">
    <location>
        <position position="123"/>
    </location>
    <ligand>
        <name>phosphoenolpyruvate</name>
        <dbReference type="ChEBI" id="CHEBI:58702"/>
    </ligand>
</feature>
<organism evidence="10 11">
    <name type="scientific">Halobacillus karajensis</name>
    <dbReference type="NCBI Taxonomy" id="195088"/>
    <lineage>
        <taxon>Bacteria</taxon>
        <taxon>Bacillati</taxon>
        <taxon>Bacillota</taxon>
        <taxon>Bacilli</taxon>
        <taxon>Bacillales</taxon>
        <taxon>Bacillaceae</taxon>
        <taxon>Halobacillus</taxon>
    </lineage>
</organism>
<evidence type="ECO:0000313" key="11">
    <source>
        <dbReference type="Proteomes" id="UP000028868"/>
    </source>
</evidence>
<feature type="binding site" evidence="8">
    <location>
        <position position="170"/>
    </location>
    <ligand>
        <name>3-phosphoshikimate</name>
        <dbReference type="ChEBI" id="CHEBI:145989"/>
    </ligand>
</feature>
<feature type="binding site" evidence="8">
    <location>
        <position position="24"/>
    </location>
    <ligand>
        <name>3-phosphoshikimate</name>
        <dbReference type="ChEBI" id="CHEBI:145989"/>
    </ligand>
</feature>
<feature type="binding site" evidence="8">
    <location>
        <position position="170"/>
    </location>
    <ligand>
        <name>phosphoenolpyruvate</name>
        <dbReference type="ChEBI" id="CHEBI:58702"/>
    </ligand>
</feature>
<dbReference type="PROSITE" id="PS00104">
    <property type="entry name" value="EPSP_SYNTHASE_1"/>
    <property type="match status" value="1"/>
</dbReference>
<dbReference type="HAMAP" id="MF_00210">
    <property type="entry name" value="EPSP_synth"/>
    <property type="match status" value="1"/>
</dbReference>
<dbReference type="Proteomes" id="UP000028868">
    <property type="component" value="Unassembled WGS sequence"/>
</dbReference>
<dbReference type="FunFam" id="3.65.10.10:FF:000006">
    <property type="entry name" value="3-phosphoshikimate 1-carboxyvinyltransferase"/>
    <property type="match status" value="1"/>
</dbReference>
<keyword evidence="6 8" id="KW-0057">Aromatic amino acid biosynthesis</keyword>
<comment type="catalytic activity">
    <reaction evidence="7">
        <text>3-phosphoshikimate + phosphoenolpyruvate = 5-O-(1-carboxyvinyl)-3-phosphoshikimate + phosphate</text>
        <dbReference type="Rhea" id="RHEA:21256"/>
        <dbReference type="ChEBI" id="CHEBI:43474"/>
        <dbReference type="ChEBI" id="CHEBI:57701"/>
        <dbReference type="ChEBI" id="CHEBI:58702"/>
        <dbReference type="ChEBI" id="CHEBI:145989"/>
        <dbReference type="EC" id="2.5.1.19"/>
    </reaction>
    <physiologicalReaction direction="left-to-right" evidence="7">
        <dbReference type="Rhea" id="RHEA:21257"/>
    </physiologicalReaction>
</comment>
<dbReference type="AlphaFoldDB" id="A0A024P2Z1"/>
<evidence type="ECO:0000256" key="4">
    <source>
        <dbReference type="ARBA" id="ARBA00022605"/>
    </source>
</evidence>
<keyword evidence="4 8" id="KW-0028">Amino-acid biosynthesis</keyword>
<comment type="caution">
    <text evidence="8">Lacks conserved residue(s) required for the propagation of feature annotation.</text>
</comment>
<feature type="active site" description="Proton acceptor" evidence="8">
    <location>
        <position position="316"/>
    </location>
</feature>
<evidence type="ECO:0000256" key="6">
    <source>
        <dbReference type="ARBA" id="ARBA00023141"/>
    </source>
</evidence>
<dbReference type="EMBL" id="CCDI010000001">
    <property type="protein sequence ID" value="CDQ21967.1"/>
    <property type="molecule type" value="Genomic_DNA"/>
</dbReference>
<reference evidence="11" key="1">
    <citation type="submission" date="2014-03" db="EMBL/GenBank/DDBJ databases">
        <authorList>
            <person name="Urmite Genomes U."/>
        </authorList>
    </citation>
    <scope>NUCLEOTIDE SEQUENCE [LARGE SCALE GENOMIC DNA]</scope>
    <source>
        <strain evidence="11">HD-03</strain>
    </source>
</reference>
<protein>
    <recommendedName>
        <fullName evidence="8">3-phosphoshikimate 1-carboxyvinyltransferase</fullName>
        <ecNumber evidence="8">2.5.1.19</ecNumber>
    </recommendedName>
    <alternativeName>
        <fullName evidence="8">5-enolpyruvylshikimate-3-phosphate synthase</fullName>
        <shortName evidence="8">EPSP synthase</shortName>
        <shortName evidence="8">EPSPS</shortName>
    </alternativeName>
</protein>
<comment type="subunit">
    <text evidence="8">Monomer.</text>
</comment>
<dbReference type="PROSITE" id="PS00885">
    <property type="entry name" value="EPSP_SYNTHASE_2"/>
    <property type="match status" value="1"/>
</dbReference>
<dbReference type="GO" id="GO:0005737">
    <property type="term" value="C:cytoplasm"/>
    <property type="evidence" value="ECO:0007669"/>
    <property type="project" value="UniProtKB-SubCell"/>
</dbReference>
<evidence type="ECO:0000256" key="1">
    <source>
        <dbReference type="ARBA" id="ARBA00004811"/>
    </source>
</evidence>
<feature type="binding site" evidence="8">
    <location>
        <position position="95"/>
    </location>
    <ligand>
        <name>phosphoenolpyruvate</name>
        <dbReference type="ChEBI" id="CHEBI:58702"/>
    </ligand>
</feature>
<feature type="binding site" evidence="8">
    <location>
        <position position="389"/>
    </location>
    <ligand>
        <name>phosphoenolpyruvate</name>
        <dbReference type="ChEBI" id="CHEBI:58702"/>
    </ligand>
</feature>
<dbReference type="GO" id="GO:0008652">
    <property type="term" value="P:amino acid biosynthetic process"/>
    <property type="evidence" value="ECO:0007669"/>
    <property type="project" value="UniProtKB-KW"/>
</dbReference>
<evidence type="ECO:0000259" key="9">
    <source>
        <dbReference type="Pfam" id="PF00275"/>
    </source>
</evidence>
<feature type="binding site" evidence="8">
    <location>
        <position position="347"/>
    </location>
    <ligand>
        <name>phosphoenolpyruvate</name>
        <dbReference type="ChEBI" id="CHEBI:58702"/>
    </ligand>
</feature>
<dbReference type="SUPFAM" id="SSF55205">
    <property type="entry name" value="EPT/RTPC-like"/>
    <property type="match status" value="1"/>
</dbReference>
<evidence type="ECO:0000313" key="10">
    <source>
        <dbReference type="EMBL" id="CDQ21967.1"/>
    </source>
</evidence>
<dbReference type="GO" id="GO:0009073">
    <property type="term" value="P:aromatic amino acid family biosynthetic process"/>
    <property type="evidence" value="ECO:0007669"/>
    <property type="project" value="UniProtKB-KW"/>
</dbReference>
<comment type="caution">
    <text evidence="10">The sequence shown here is derived from an EMBL/GenBank/DDBJ whole genome shotgun (WGS) entry which is preliminary data.</text>
</comment>
<feature type="binding site" evidence="8">
    <location>
        <position position="316"/>
    </location>
    <ligand>
        <name>3-phosphoshikimate</name>
        <dbReference type="ChEBI" id="CHEBI:145989"/>
    </ligand>
</feature>
<evidence type="ECO:0000256" key="8">
    <source>
        <dbReference type="HAMAP-Rule" id="MF_00210"/>
    </source>
</evidence>
<dbReference type="GO" id="GO:0009423">
    <property type="term" value="P:chorismate biosynthetic process"/>
    <property type="evidence" value="ECO:0007669"/>
    <property type="project" value="UniProtKB-UniRule"/>
</dbReference>
<dbReference type="Gene3D" id="3.65.10.10">
    <property type="entry name" value="Enolpyruvate transferase domain"/>
    <property type="match status" value="2"/>
</dbReference>
<feature type="binding site" evidence="8">
    <location>
        <position position="343"/>
    </location>
    <ligand>
        <name>3-phosphoshikimate</name>
        <dbReference type="ChEBI" id="CHEBI:145989"/>
    </ligand>
</feature>
<feature type="binding site" evidence="8">
    <location>
        <position position="28"/>
    </location>
    <ligand>
        <name>3-phosphoshikimate</name>
        <dbReference type="ChEBI" id="CHEBI:145989"/>
    </ligand>
</feature>
<name>A0A024P2Z1_9BACI</name>
<dbReference type="RefSeq" id="WP_035504918.1">
    <property type="nucleotide sequence ID" value="NZ_CCDH010000002.1"/>
</dbReference>
<keyword evidence="5 8" id="KW-0808">Transferase</keyword>
<gene>
    <name evidence="10" type="primary">aroA1</name>
    <name evidence="8" type="synonym">aroA</name>
    <name evidence="10" type="ORF">BN983_00163</name>
</gene>
<comment type="function">
    <text evidence="8">Catalyzes the transfer of the enolpyruvyl moiety of phosphoenolpyruvate (PEP) to the 5-hydroxyl of shikimate-3-phosphate (S3P) to produce enolpyruvyl shikimate-3-phosphate and inorganic phosphate.</text>
</comment>
<dbReference type="PANTHER" id="PTHR21090">
    <property type="entry name" value="AROM/DEHYDROQUINATE SYNTHASE"/>
    <property type="match status" value="1"/>
</dbReference>
<comment type="similarity">
    <text evidence="2 8">Belongs to the EPSP synthase family.</text>
</comment>